<sequence>MSGEKETKLGPVLLEGPHKPFMPADAFARSHVGSLKSSIDIPIIIALSIVTYLFSFKRQYLPISLAQFGNSIVPEVKTVEQIELEQALEAYVSNTFYLGPVTPLAVRLVSHCYCKVTFALGSMIFLYLTMRRVSNNWKFIFPSLLTISIITISDPFQKVISSNGNPVDLILLFFISMALYTRFSLRVSAPLSASWIGNLVLLGTSVGLTTATKLGGSSIWIWSIVVLVFDYFVIQINDIHLNTFKLIKIAVIEFSTVTVIPIIVFILPFFNMITTQWVNDNPSQSNFMSNDIKTLIRSNGSMIQPEAIYYGAIIQLRHKDSLGGYLASMDNVSYPTDLEEQFVGLVNDDSDPLTRWVVEHENPKFNKHLSTNTFTPVRDFSNIKLRHVVSGKLLRSSLAKPPISEEDYTKQVSCTRNSSYDGEGDETWTIITDDQIVNSEIVPGKSIVSFNNLGQDCSLISHDIKIDTDWAKKWQETLCLSSPNEVRTKFYITVVGDNLFNTDRQIPTVTKVLKFNKLKIMVEWLLKSFKYNWYIKNQDKDTNSLNIIQMIFYVSPDSTFTTVIWITSFLSIFVWGFQLFMKICRLFAHHFKQEDSNSDLEKKYYNSNFNLKNIMFDQVSFELVVAWFINYYLLSKIPHENIYINQYLPCFIFNLLLSIIIMFFKLI</sequence>
<dbReference type="RefSeq" id="XP_004177618.1">
    <property type="nucleotide sequence ID" value="XM_004177570.1"/>
</dbReference>
<proteinExistence type="predicted"/>
<dbReference type="KEGG" id="tbl:TBLA_0A02990"/>
<feature type="transmembrane region" description="Helical" evidence="2">
    <location>
        <begin position="217"/>
        <end position="234"/>
    </location>
</feature>
<dbReference type="GO" id="GO:0005783">
    <property type="term" value="C:endoplasmic reticulum"/>
    <property type="evidence" value="ECO:0007669"/>
    <property type="project" value="TreeGrafter"/>
</dbReference>
<feature type="transmembrane region" description="Helical" evidence="2">
    <location>
        <begin position="192"/>
        <end position="211"/>
    </location>
</feature>
<evidence type="ECO:0000256" key="2">
    <source>
        <dbReference type="SAM" id="Phobius"/>
    </source>
</evidence>
<dbReference type="AlphaFoldDB" id="I2GVE7"/>
<dbReference type="InterPro" id="IPR036300">
    <property type="entry name" value="MIR_dom_sf"/>
</dbReference>
<dbReference type="SUPFAM" id="SSF82109">
    <property type="entry name" value="MIR domain"/>
    <property type="match status" value="1"/>
</dbReference>
<feature type="transmembrane region" description="Helical" evidence="2">
    <location>
        <begin position="104"/>
        <end position="127"/>
    </location>
</feature>
<dbReference type="InterPro" id="IPR016093">
    <property type="entry name" value="MIR_motif"/>
</dbReference>
<feature type="transmembrane region" description="Helical" evidence="2">
    <location>
        <begin position="169"/>
        <end position="185"/>
    </location>
</feature>
<dbReference type="Proteomes" id="UP000002866">
    <property type="component" value="Chromosome 1"/>
</dbReference>
<dbReference type="PANTHER" id="PTHR10050">
    <property type="entry name" value="DOLICHYL-PHOSPHATE-MANNOSE--PROTEIN MANNOSYLTRANSFERASE"/>
    <property type="match status" value="1"/>
</dbReference>
<keyword evidence="2" id="KW-0472">Membrane</keyword>
<feature type="transmembrane region" description="Helical" evidence="2">
    <location>
        <begin position="614"/>
        <end position="634"/>
    </location>
</feature>
<evidence type="ECO:0000259" key="3">
    <source>
        <dbReference type="PROSITE" id="PS50919"/>
    </source>
</evidence>
<feature type="transmembrane region" description="Helical" evidence="2">
    <location>
        <begin position="39"/>
        <end position="56"/>
    </location>
</feature>
<dbReference type="Pfam" id="PF02815">
    <property type="entry name" value="MIR"/>
    <property type="match status" value="1"/>
</dbReference>
<dbReference type="PROSITE" id="PS50919">
    <property type="entry name" value="MIR"/>
    <property type="match status" value="1"/>
</dbReference>
<dbReference type="OMA" id="SEVYHAD"/>
<dbReference type="SMART" id="SM00472">
    <property type="entry name" value="MIR"/>
    <property type="match status" value="3"/>
</dbReference>
<accession>I2GVE7</accession>
<keyword evidence="2" id="KW-0812">Transmembrane</keyword>
<organism evidence="4 5">
    <name type="scientific">Henningerozyma blattae (strain ATCC 34711 / CBS 6284 / DSM 70876 / NBRC 10599 / NRRL Y-10934 / UCD 77-7)</name>
    <name type="common">Yeast</name>
    <name type="synonym">Tetrapisispora blattae</name>
    <dbReference type="NCBI Taxonomy" id="1071380"/>
    <lineage>
        <taxon>Eukaryota</taxon>
        <taxon>Fungi</taxon>
        <taxon>Dikarya</taxon>
        <taxon>Ascomycota</taxon>
        <taxon>Saccharomycotina</taxon>
        <taxon>Saccharomycetes</taxon>
        <taxon>Saccharomycetales</taxon>
        <taxon>Saccharomycetaceae</taxon>
        <taxon>Henningerozyma</taxon>
    </lineage>
</organism>
<dbReference type="EMBL" id="HE806316">
    <property type="protein sequence ID" value="CCH58099.1"/>
    <property type="molecule type" value="Genomic_DNA"/>
</dbReference>
<keyword evidence="2" id="KW-1133">Transmembrane helix</keyword>
<feature type="transmembrane region" description="Helical" evidence="2">
    <location>
        <begin position="646"/>
        <end position="664"/>
    </location>
</feature>
<dbReference type="HOGENOM" id="CLU_008438_2_1_1"/>
<evidence type="ECO:0000313" key="5">
    <source>
        <dbReference type="Proteomes" id="UP000002866"/>
    </source>
</evidence>
<feature type="transmembrane region" description="Helical" evidence="2">
    <location>
        <begin position="563"/>
        <end position="581"/>
    </location>
</feature>
<dbReference type="eggNOG" id="KOG3359">
    <property type="taxonomic scope" value="Eukaryota"/>
</dbReference>
<evidence type="ECO:0000256" key="1">
    <source>
        <dbReference type="ARBA" id="ARBA00022737"/>
    </source>
</evidence>
<feature type="transmembrane region" description="Helical" evidence="2">
    <location>
        <begin position="246"/>
        <end position="270"/>
    </location>
</feature>
<dbReference type="GO" id="GO:0004169">
    <property type="term" value="F:dolichyl-phosphate-mannose-protein mannosyltransferase activity"/>
    <property type="evidence" value="ECO:0007669"/>
    <property type="project" value="TreeGrafter"/>
</dbReference>
<dbReference type="Gene3D" id="2.80.10.50">
    <property type="match status" value="1"/>
</dbReference>
<evidence type="ECO:0000313" key="4">
    <source>
        <dbReference type="EMBL" id="CCH58099.1"/>
    </source>
</evidence>
<feature type="domain" description="MIR" evidence="3">
    <location>
        <begin position="374"/>
        <end position="433"/>
    </location>
</feature>
<dbReference type="OrthoDB" id="292747at2759"/>
<name>I2GVE7_HENB6</name>
<dbReference type="FunCoup" id="I2GVE7">
    <property type="interactions" value="45"/>
</dbReference>
<keyword evidence="1" id="KW-0677">Repeat</keyword>
<dbReference type="InParanoid" id="I2GVE7"/>
<dbReference type="GeneID" id="14492872"/>
<dbReference type="InterPro" id="IPR027005">
    <property type="entry name" value="PMT-like"/>
</dbReference>
<protein>
    <recommendedName>
        <fullName evidence="3">MIR domain-containing protein</fullName>
    </recommendedName>
</protein>
<reference evidence="4 5" key="1">
    <citation type="journal article" date="2011" name="Proc. Natl. Acad. Sci. U.S.A.">
        <title>Evolutionary erosion of yeast sex chromosomes by mating-type switching accidents.</title>
        <authorList>
            <person name="Gordon J.L."/>
            <person name="Armisen D."/>
            <person name="Proux-Wera E."/>
            <person name="Oheigeartaigh S.S."/>
            <person name="Byrne K.P."/>
            <person name="Wolfe K.H."/>
        </authorList>
    </citation>
    <scope>NUCLEOTIDE SEQUENCE [LARGE SCALE GENOMIC DNA]</scope>
    <source>
        <strain evidence="5">ATCC 34711 / CBS 6284 / DSM 70876 / NBRC 10599 / NRRL Y-10934 / UCD 77-7</strain>
    </source>
</reference>
<keyword evidence="5" id="KW-1185">Reference proteome</keyword>
<dbReference type="PANTHER" id="PTHR10050:SF46">
    <property type="entry name" value="PROTEIN O-MANNOSYL-TRANSFERASE 2"/>
    <property type="match status" value="1"/>
</dbReference>
<gene>
    <name evidence="4" type="primary">TBLA0A02990</name>
    <name evidence="4" type="ORF">TBLA_0A02990</name>
</gene>